<dbReference type="Pfam" id="PF00535">
    <property type="entry name" value="Glycos_transf_2"/>
    <property type="match status" value="1"/>
</dbReference>
<sequence>MTAIPRVTFVLVSYNGKDMLTSCLATLAEHTPGPYEVVVVDSASPDGTGEWLEANLTGATVLRMPENLGFGAGCNLGVQHARTELICFLNADVEVTPGWFEPLLARLDATPEAAAVGSVLVFPDGRLQEAGSVIGGDGWSRGWGDGDADLSPLYPRSADYSSAACLLMRRRAFWETGGFSPEFHIAYFEDTDLQFHLRSLGWQIWVEPASQVRHIRHGSSTTPRAIELSNINHEVFVRRWPEALAKRPPAVGVHEHPHRLWWLRDQQAPYRVLLTADQVPDPTQGQGAQRAWAVIQYWRQANPEAAITVLATHGEATALRATGVEVSIVDNPTAWGRDRAGLYDVIVALGARGFPLAEAVSRTQPQAVRLLDTQTFLHREAERRFSTLPDAAARRRCATEAAAWREAEHKALTWAELATVGSPAELDWATRFAPAANLHVAPYPVRITPAPAGPDRREGLLFHGAFATAPTSNEVAARTLIDEVLPLLDGPHLRVIGAHAPDTLRAPGVDVIGWVPDPAPYLRTARVLVNPARSGAGVQTKLLDAIAHGLPFVTTSLGSEGIPLGDLRADLVADTPAEIAELTQRLLDDDARWTRIQVALLDLAATHLSEEHFHTAMAAVLIHCGIAPPTAAYAR</sequence>
<comment type="caution">
    <text evidence="2">The sequence shown here is derived from an EMBL/GenBank/DDBJ whole genome shotgun (WGS) entry which is preliminary data.</text>
</comment>
<dbReference type="CDD" id="cd04186">
    <property type="entry name" value="GT_2_like_c"/>
    <property type="match status" value="1"/>
</dbReference>
<dbReference type="InterPro" id="IPR029044">
    <property type="entry name" value="Nucleotide-diphossugar_trans"/>
</dbReference>
<name>A0A7W7C5R8_9PSEU</name>
<protein>
    <submittedName>
        <fullName evidence="2">GT2 family glycosyltransferase</fullName>
    </submittedName>
</protein>
<dbReference type="Proteomes" id="UP000533598">
    <property type="component" value="Unassembled WGS sequence"/>
</dbReference>
<dbReference type="GO" id="GO:0016740">
    <property type="term" value="F:transferase activity"/>
    <property type="evidence" value="ECO:0007669"/>
    <property type="project" value="UniProtKB-KW"/>
</dbReference>
<dbReference type="AlphaFoldDB" id="A0A7W7C5R8"/>
<evidence type="ECO:0000259" key="1">
    <source>
        <dbReference type="Pfam" id="PF00535"/>
    </source>
</evidence>
<dbReference type="PANTHER" id="PTHR43179">
    <property type="entry name" value="RHAMNOSYLTRANSFERASE WBBL"/>
    <property type="match status" value="1"/>
</dbReference>
<feature type="domain" description="Glycosyltransferase 2-like" evidence="1">
    <location>
        <begin position="9"/>
        <end position="175"/>
    </location>
</feature>
<dbReference type="SUPFAM" id="SSF53756">
    <property type="entry name" value="UDP-Glycosyltransferase/glycogen phosphorylase"/>
    <property type="match status" value="1"/>
</dbReference>
<reference evidence="2 3" key="1">
    <citation type="submission" date="2020-08" db="EMBL/GenBank/DDBJ databases">
        <title>Sequencing the genomes of 1000 actinobacteria strains.</title>
        <authorList>
            <person name="Klenk H.-P."/>
        </authorList>
    </citation>
    <scope>NUCLEOTIDE SEQUENCE [LARGE SCALE GENOMIC DNA]</scope>
    <source>
        <strain evidence="2 3">DSM 44230</strain>
    </source>
</reference>
<dbReference type="SUPFAM" id="SSF53448">
    <property type="entry name" value="Nucleotide-diphospho-sugar transferases"/>
    <property type="match status" value="1"/>
</dbReference>
<evidence type="ECO:0000313" key="2">
    <source>
        <dbReference type="EMBL" id="MBB4675045.1"/>
    </source>
</evidence>
<evidence type="ECO:0000313" key="3">
    <source>
        <dbReference type="Proteomes" id="UP000533598"/>
    </source>
</evidence>
<proteinExistence type="predicted"/>
<organism evidence="2 3">
    <name type="scientific">Crossiella cryophila</name>
    <dbReference type="NCBI Taxonomy" id="43355"/>
    <lineage>
        <taxon>Bacteria</taxon>
        <taxon>Bacillati</taxon>
        <taxon>Actinomycetota</taxon>
        <taxon>Actinomycetes</taxon>
        <taxon>Pseudonocardiales</taxon>
        <taxon>Pseudonocardiaceae</taxon>
        <taxon>Crossiella</taxon>
    </lineage>
</organism>
<dbReference type="PANTHER" id="PTHR43179:SF7">
    <property type="entry name" value="RHAMNOSYLTRANSFERASE WBBL"/>
    <property type="match status" value="1"/>
</dbReference>
<accession>A0A7W7C5R8</accession>
<dbReference type="Pfam" id="PF13692">
    <property type="entry name" value="Glyco_trans_1_4"/>
    <property type="match status" value="1"/>
</dbReference>
<dbReference type="Gene3D" id="3.90.550.10">
    <property type="entry name" value="Spore Coat Polysaccharide Biosynthesis Protein SpsA, Chain A"/>
    <property type="match status" value="1"/>
</dbReference>
<dbReference type="RefSeq" id="WP_185001081.1">
    <property type="nucleotide sequence ID" value="NZ_BAAAUI010000033.1"/>
</dbReference>
<gene>
    <name evidence="2" type="ORF">HNR67_001163</name>
</gene>
<keyword evidence="2" id="KW-0808">Transferase</keyword>
<keyword evidence="3" id="KW-1185">Reference proteome</keyword>
<dbReference type="EMBL" id="JACHMH010000001">
    <property type="protein sequence ID" value="MBB4675045.1"/>
    <property type="molecule type" value="Genomic_DNA"/>
</dbReference>
<dbReference type="InterPro" id="IPR001173">
    <property type="entry name" value="Glyco_trans_2-like"/>
</dbReference>
<dbReference type="Gene3D" id="3.40.50.2000">
    <property type="entry name" value="Glycogen Phosphorylase B"/>
    <property type="match status" value="1"/>
</dbReference>